<reference evidence="2" key="1">
    <citation type="submission" date="2016-06" db="EMBL/GenBank/DDBJ databases">
        <title>Parallel loss of symbiosis genes in relatives of nitrogen-fixing non-legume Parasponia.</title>
        <authorList>
            <person name="Van Velzen R."/>
            <person name="Holmer R."/>
            <person name="Bu F."/>
            <person name="Rutten L."/>
            <person name="Van Zeijl A."/>
            <person name="Liu W."/>
            <person name="Santuari L."/>
            <person name="Cao Q."/>
            <person name="Sharma T."/>
            <person name="Shen D."/>
            <person name="Roswanjaya Y."/>
            <person name="Wardhani T."/>
            <person name="Kalhor M.S."/>
            <person name="Jansen J."/>
            <person name="Van den Hoogen J."/>
            <person name="Gungor B."/>
            <person name="Hartog M."/>
            <person name="Hontelez J."/>
            <person name="Verver J."/>
            <person name="Yang W.-C."/>
            <person name="Schijlen E."/>
            <person name="Repin R."/>
            <person name="Schilthuizen M."/>
            <person name="Schranz E."/>
            <person name="Heidstra R."/>
            <person name="Miyata K."/>
            <person name="Fedorova E."/>
            <person name="Kohlen W."/>
            <person name="Bisseling T."/>
            <person name="Smit S."/>
            <person name="Geurts R."/>
        </authorList>
    </citation>
    <scope>NUCLEOTIDE SEQUENCE [LARGE SCALE GENOMIC DNA]</scope>
    <source>
        <strain evidence="2">cv. WU1-14</strain>
    </source>
</reference>
<dbReference type="Proteomes" id="UP000237105">
    <property type="component" value="Unassembled WGS sequence"/>
</dbReference>
<comment type="caution">
    <text evidence="1">The sequence shown here is derived from an EMBL/GenBank/DDBJ whole genome shotgun (WGS) entry which is preliminary data.</text>
</comment>
<accession>A0A2P5CD48</accession>
<dbReference type="AlphaFoldDB" id="A0A2P5CD48"/>
<gene>
    <name evidence="1" type="ORF">PanWU01x14_162870</name>
</gene>
<dbReference type="EMBL" id="JXTB01000144">
    <property type="protein sequence ID" value="PON58972.1"/>
    <property type="molecule type" value="Genomic_DNA"/>
</dbReference>
<evidence type="ECO:0000313" key="2">
    <source>
        <dbReference type="Proteomes" id="UP000237105"/>
    </source>
</evidence>
<proteinExistence type="predicted"/>
<name>A0A2P5CD48_PARAD</name>
<sequence>MWRIEWRNDFIQRDKPSGMPTSSRLCLARGICGRMERERERDGQRCEYRPDSVVRSTL</sequence>
<organism evidence="1 2">
    <name type="scientific">Parasponia andersonii</name>
    <name type="common">Sponia andersonii</name>
    <dbReference type="NCBI Taxonomy" id="3476"/>
    <lineage>
        <taxon>Eukaryota</taxon>
        <taxon>Viridiplantae</taxon>
        <taxon>Streptophyta</taxon>
        <taxon>Embryophyta</taxon>
        <taxon>Tracheophyta</taxon>
        <taxon>Spermatophyta</taxon>
        <taxon>Magnoliopsida</taxon>
        <taxon>eudicotyledons</taxon>
        <taxon>Gunneridae</taxon>
        <taxon>Pentapetalae</taxon>
        <taxon>rosids</taxon>
        <taxon>fabids</taxon>
        <taxon>Rosales</taxon>
        <taxon>Cannabaceae</taxon>
        <taxon>Parasponia</taxon>
    </lineage>
</organism>
<evidence type="ECO:0000313" key="1">
    <source>
        <dbReference type="EMBL" id="PON58972.1"/>
    </source>
</evidence>
<keyword evidence="2" id="KW-1185">Reference proteome</keyword>
<protein>
    <submittedName>
        <fullName evidence="1">Uncharacterized protein</fullName>
    </submittedName>
</protein>